<proteinExistence type="predicted"/>
<dbReference type="KEGG" id="acel:acsn021_11250"/>
<gene>
    <name evidence="1" type="ORF">acsn021_11250</name>
</gene>
<evidence type="ECO:0000313" key="1">
    <source>
        <dbReference type="EMBL" id="BCJ93556.1"/>
    </source>
</evidence>
<sequence length="71" mass="8283">MILDFNTNDNKELLIKLLDMEEEDYTIVKNYLCEFGIISFFNKYKTLVLSDGVKEKLTALLNLIGYEGVER</sequence>
<keyword evidence="2" id="KW-1185">Reference proteome</keyword>
<dbReference type="EMBL" id="AP023367">
    <property type="protein sequence ID" value="BCJ93556.1"/>
    <property type="molecule type" value="Genomic_DNA"/>
</dbReference>
<name>A0A6S6QV49_9FIRM</name>
<dbReference type="RefSeq" id="WP_184090911.1">
    <property type="nucleotide sequence ID" value="NZ_AP023367.1"/>
</dbReference>
<dbReference type="Proteomes" id="UP000515561">
    <property type="component" value="Chromosome"/>
</dbReference>
<dbReference type="AlphaFoldDB" id="A0A6S6QV49"/>
<evidence type="ECO:0000313" key="2">
    <source>
        <dbReference type="Proteomes" id="UP000515561"/>
    </source>
</evidence>
<reference evidence="1 2" key="1">
    <citation type="journal article" date="2016" name="Int. J. Syst. Evol. Microbiol.">
        <title>Descriptions of Anaerotaenia torta gen. nov., sp. nov. and Anaerocolumna cellulosilytica gen. nov., sp. nov. isolated from a methanogenic reactor of cattle waste.</title>
        <authorList>
            <person name="Uek A."/>
            <person name="Ohtaki Y."/>
            <person name="Kaku N."/>
            <person name="Ueki K."/>
        </authorList>
    </citation>
    <scope>NUCLEOTIDE SEQUENCE [LARGE SCALE GENOMIC DNA]</scope>
    <source>
        <strain evidence="1 2">SN021</strain>
    </source>
</reference>
<organism evidence="1 2">
    <name type="scientific">Anaerocolumna cellulosilytica</name>
    <dbReference type="NCBI Taxonomy" id="433286"/>
    <lineage>
        <taxon>Bacteria</taxon>
        <taxon>Bacillati</taxon>
        <taxon>Bacillota</taxon>
        <taxon>Clostridia</taxon>
        <taxon>Lachnospirales</taxon>
        <taxon>Lachnospiraceae</taxon>
        <taxon>Anaerocolumna</taxon>
    </lineage>
</organism>
<accession>A0A6S6QV49</accession>
<protein>
    <submittedName>
        <fullName evidence="1">Uncharacterized protein</fullName>
    </submittedName>
</protein>